<name>A0AAQ0F8Z3_BURCE</name>
<evidence type="ECO:0000256" key="10">
    <source>
        <dbReference type="ARBA" id="ARBA00023114"/>
    </source>
</evidence>
<accession>A0AAQ0F8Z3</accession>
<evidence type="ECO:0000256" key="13">
    <source>
        <dbReference type="ARBA" id="ARBA00023237"/>
    </source>
</evidence>
<proteinExistence type="inferred from homology"/>
<dbReference type="InterPro" id="IPR054765">
    <property type="entry name" value="SLBB_dom"/>
</dbReference>
<feature type="domain" description="Polysaccharide export protein N-terminal" evidence="15">
    <location>
        <begin position="131"/>
        <end position="220"/>
    </location>
</feature>
<evidence type="ECO:0000256" key="12">
    <source>
        <dbReference type="ARBA" id="ARBA00023139"/>
    </source>
</evidence>
<keyword evidence="6" id="KW-0812">Transmembrane</keyword>
<evidence type="ECO:0000313" key="17">
    <source>
        <dbReference type="EMBL" id="RAQ04932.1"/>
    </source>
</evidence>
<evidence type="ECO:0000256" key="14">
    <source>
        <dbReference type="ARBA" id="ARBA00023288"/>
    </source>
</evidence>
<gene>
    <name evidence="17" type="ORF">DPR02_25670</name>
</gene>
<keyword evidence="8" id="KW-0625">Polysaccharide transport</keyword>
<evidence type="ECO:0000256" key="6">
    <source>
        <dbReference type="ARBA" id="ARBA00022692"/>
    </source>
</evidence>
<keyword evidence="5" id="KW-0762">Sugar transport</keyword>
<dbReference type="PANTHER" id="PTHR33619:SF3">
    <property type="entry name" value="POLYSACCHARIDE EXPORT PROTEIN GFCE-RELATED"/>
    <property type="match status" value="1"/>
</dbReference>
<dbReference type="GO" id="GO:0009279">
    <property type="term" value="C:cell outer membrane"/>
    <property type="evidence" value="ECO:0007669"/>
    <property type="project" value="UniProtKB-SubCell"/>
</dbReference>
<dbReference type="PANTHER" id="PTHR33619">
    <property type="entry name" value="POLYSACCHARIDE EXPORT PROTEIN GFCE-RELATED"/>
    <property type="match status" value="1"/>
</dbReference>
<keyword evidence="14" id="KW-0449">Lipoprotein</keyword>
<keyword evidence="11" id="KW-0472">Membrane</keyword>
<evidence type="ECO:0000259" key="15">
    <source>
        <dbReference type="Pfam" id="PF02563"/>
    </source>
</evidence>
<evidence type="ECO:0000256" key="11">
    <source>
        <dbReference type="ARBA" id="ARBA00023136"/>
    </source>
</evidence>
<dbReference type="Pfam" id="PF02563">
    <property type="entry name" value="Poly_export"/>
    <property type="match status" value="1"/>
</dbReference>
<dbReference type="Gene3D" id="3.10.560.10">
    <property type="entry name" value="Outer membrane lipoprotein wza domain like"/>
    <property type="match status" value="2"/>
</dbReference>
<dbReference type="InterPro" id="IPR003715">
    <property type="entry name" value="Poly_export_N"/>
</dbReference>
<keyword evidence="13" id="KW-0998">Cell outer membrane</keyword>
<evidence type="ECO:0000256" key="8">
    <source>
        <dbReference type="ARBA" id="ARBA00023047"/>
    </source>
</evidence>
<evidence type="ECO:0000259" key="16">
    <source>
        <dbReference type="Pfam" id="PF22461"/>
    </source>
</evidence>
<feature type="domain" description="SLBB" evidence="16">
    <location>
        <begin position="312"/>
        <end position="394"/>
    </location>
</feature>
<dbReference type="GO" id="GO:0046930">
    <property type="term" value="C:pore complex"/>
    <property type="evidence" value="ECO:0007669"/>
    <property type="project" value="UniProtKB-KW"/>
</dbReference>
<dbReference type="GO" id="GO:0015159">
    <property type="term" value="F:polysaccharide transmembrane transporter activity"/>
    <property type="evidence" value="ECO:0007669"/>
    <property type="project" value="InterPro"/>
</dbReference>
<dbReference type="AlphaFoldDB" id="A0AAQ0F8Z3"/>
<feature type="domain" description="SLBB" evidence="16">
    <location>
        <begin position="227"/>
        <end position="304"/>
    </location>
</feature>
<organism evidence="17 18">
    <name type="scientific">Burkholderia cepacia</name>
    <name type="common">Pseudomonas cepacia</name>
    <dbReference type="NCBI Taxonomy" id="292"/>
    <lineage>
        <taxon>Bacteria</taxon>
        <taxon>Pseudomonadati</taxon>
        <taxon>Pseudomonadota</taxon>
        <taxon>Betaproteobacteria</taxon>
        <taxon>Burkholderiales</taxon>
        <taxon>Burkholderiaceae</taxon>
        <taxon>Burkholderia</taxon>
        <taxon>Burkholderia cepacia complex</taxon>
    </lineage>
</organism>
<dbReference type="GO" id="GO:0006811">
    <property type="term" value="P:monoatomic ion transport"/>
    <property type="evidence" value="ECO:0007669"/>
    <property type="project" value="UniProtKB-KW"/>
</dbReference>
<keyword evidence="12" id="KW-0564">Palmitate</keyword>
<keyword evidence="4" id="KW-1134">Transmembrane beta strand</keyword>
<dbReference type="Gene3D" id="3.30.1950.10">
    <property type="entry name" value="wza like domain"/>
    <property type="match status" value="1"/>
</dbReference>
<dbReference type="Proteomes" id="UP000248899">
    <property type="component" value="Unassembled WGS sequence"/>
</dbReference>
<sequence length="424" mass="45745">MSPRHLPKNVFVAIRQCIDDKAFCLTMLNDDMSSHERFCTSVPNKNDPTGRRTRAALCLAISAMLSACAYAPGQHMASSPALPVTTDDNGDVTSDMKVPVKQIDLTLITLIRAEQKNRTASPIPDNLLGRPSGYRLGPGDVLQITVWDHPEFATAAGQPTPNTKSSDAAPGFVIDSDGNVQFPYMTRPIHAAGKNAVQIQREVTAELKKVFIKPQVTVRVASFRAEQVYVDGEVRAPGSQAINDIPMTLVEAVNRAGGFAPTADQSRVTITRNGTTYPVNVARMMQTGKNPAAIMLQPGDLLHVSAREDNPIYVMGEVNKPLAVPPQRDGSLTLNEALAQAGQLNQQTSNAKQVFVLRKADDSDPVVYRLDMKSPVSMLLANQFPLASKDIVYVDNTGLVRASRVLNLLLPAISAGLTGALITK</sequence>
<dbReference type="EMBL" id="QLUZ01000017">
    <property type="protein sequence ID" value="RAQ04932.1"/>
    <property type="molecule type" value="Genomic_DNA"/>
</dbReference>
<protein>
    <submittedName>
        <fullName evidence="17">Sugar ABC transporter substrate-binding protein</fullName>
    </submittedName>
</protein>
<keyword evidence="7" id="KW-0732">Signal</keyword>
<evidence type="ECO:0000313" key="18">
    <source>
        <dbReference type="Proteomes" id="UP000248899"/>
    </source>
</evidence>
<comment type="similarity">
    <text evidence="2">Belongs to the BexD/CtrA/VexA family.</text>
</comment>
<dbReference type="GO" id="GO:0015288">
    <property type="term" value="F:porin activity"/>
    <property type="evidence" value="ECO:0007669"/>
    <property type="project" value="UniProtKB-KW"/>
</dbReference>
<keyword evidence="3" id="KW-0813">Transport</keyword>
<evidence type="ECO:0000256" key="5">
    <source>
        <dbReference type="ARBA" id="ARBA00022597"/>
    </source>
</evidence>
<dbReference type="Pfam" id="PF22461">
    <property type="entry name" value="SLBB_2"/>
    <property type="match status" value="2"/>
</dbReference>
<evidence type="ECO:0000256" key="9">
    <source>
        <dbReference type="ARBA" id="ARBA00023065"/>
    </source>
</evidence>
<evidence type="ECO:0000256" key="3">
    <source>
        <dbReference type="ARBA" id="ARBA00022448"/>
    </source>
</evidence>
<comment type="caution">
    <text evidence="17">The sequence shown here is derived from an EMBL/GenBank/DDBJ whole genome shotgun (WGS) entry which is preliminary data.</text>
</comment>
<keyword evidence="10" id="KW-0626">Porin</keyword>
<reference evidence="17 18" key="1">
    <citation type="submission" date="2018-06" db="EMBL/GenBank/DDBJ databases">
        <title>Towards the identification of Burkholderia cepacia strain which caused fatal septicemia.</title>
        <authorList>
            <person name="Bui L.A.T."/>
            <person name="Zakharova I.B."/>
            <person name="Shpak I.M."/>
            <person name="Teteryatnikova N."/>
            <person name="Ustinov D.V."/>
            <person name="Kuzyutina Y.A."/>
            <person name="Nguyen H.N."/>
            <person name="Antonov A.S."/>
            <person name="Avdyusheva E.F."/>
            <person name="Victorov D.V."/>
        </authorList>
    </citation>
    <scope>NUCLEOTIDE SEQUENCE [LARGE SCALE GENOMIC DNA]</scope>
    <source>
        <strain evidence="17 18">PT02</strain>
    </source>
</reference>
<keyword evidence="9" id="KW-0406">Ion transport</keyword>
<comment type="subcellular location">
    <subcellularLocation>
        <location evidence="1">Cell outer membrane</location>
        <topology evidence="1">Multi-pass membrane protein</topology>
    </subcellularLocation>
</comment>
<evidence type="ECO:0000256" key="4">
    <source>
        <dbReference type="ARBA" id="ARBA00022452"/>
    </source>
</evidence>
<evidence type="ECO:0000256" key="1">
    <source>
        <dbReference type="ARBA" id="ARBA00004571"/>
    </source>
</evidence>
<evidence type="ECO:0000256" key="2">
    <source>
        <dbReference type="ARBA" id="ARBA00009450"/>
    </source>
</evidence>
<evidence type="ECO:0000256" key="7">
    <source>
        <dbReference type="ARBA" id="ARBA00022729"/>
    </source>
</evidence>
<dbReference type="InterPro" id="IPR049712">
    <property type="entry name" value="Poly_export"/>
</dbReference>